<dbReference type="Proteomes" id="UP000002964">
    <property type="component" value="Unassembled WGS sequence"/>
</dbReference>
<dbReference type="OrthoDB" id="9770715at2"/>
<feature type="domain" description="HDOD" evidence="1">
    <location>
        <begin position="13"/>
        <end position="208"/>
    </location>
</feature>
<dbReference type="RefSeq" id="WP_009149708.1">
    <property type="nucleotide sequence ID" value="NZ_CP121471.1"/>
</dbReference>
<keyword evidence="3" id="KW-1185">Reference proteome</keyword>
<name>H8Z2L8_9GAMM</name>
<dbReference type="Pfam" id="PF08668">
    <property type="entry name" value="HDOD"/>
    <property type="match status" value="1"/>
</dbReference>
<dbReference type="STRING" id="631362.Thi970DRAFT_02990"/>
<evidence type="ECO:0000313" key="2">
    <source>
        <dbReference type="EMBL" id="EIC22711.1"/>
    </source>
</evidence>
<dbReference type="PANTHER" id="PTHR33525">
    <property type="match status" value="1"/>
</dbReference>
<evidence type="ECO:0000259" key="1">
    <source>
        <dbReference type="PROSITE" id="PS51833"/>
    </source>
</evidence>
<sequence>MTPESLVRDTHDLFSFPEAALRINELIDHQATTIEDLAEVILTDPALAARLLRLVNSALYARQTPIDTVARAIPMIGFGALRNLVMATAAVEVFQDLPPERINMEQFWFHGVACGVAARELNEQLKLKGGEQLFLAGLLHGIGKLVFFSRCPQDYLSVLELIDREGLAPAAAEEAIFGFDYATLGGELLHAWNFPDRIWQAVAHHLHPEGAEQYHQEAETIHAAEIIAGVVQANRGQSNETAPPPSQAMEEITSRLGLDQEQVTALPLNISLQVMDVFEILVPGASVIW</sequence>
<dbReference type="InterPro" id="IPR052340">
    <property type="entry name" value="RNase_Y/CdgJ"/>
</dbReference>
<accession>H8Z2L8</accession>
<dbReference type="Gene3D" id="1.10.3210.10">
    <property type="entry name" value="Hypothetical protein af1432"/>
    <property type="match status" value="1"/>
</dbReference>
<dbReference type="HOGENOM" id="CLU_048246_4_0_6"/>
<protein>
    <submittedName>
        <fullName evidence="2">Putative signal transduction protein</fullName>
    </submittedName>
</protein>
<dbReference type="InterPro" id="IPR013976">
    <property type="entry name" value="HDOD"/>
</dbReference>
<evidence type="ECO:0000313" key="3">
    <source>
        <dbReference type="Proteomes" id="UP000002964"/>
    </source>
</evidence>
<dbReference type="PANTHER" id="PTHR33525:SF3">
    <property type="entry name" value="RIBONUCLEASE Y"/>
    <property type="match status" value="1"/>
</dbReference>
<proteinExistence type="predicted"/>
<dbReference type="EMBL" id="JH603169">
    <property type="protein sequence ID" value="EIC22711.1"/>
    <property type="molecule type" value="Genomic_DNA"/>
</dbReference>
<organism evidence="2 3">
    <name type="scientific">Thiorhodovibrio frisius</name>
    <dbReference type="NCBI Taxonomy" id="631362"/>
    <lineage>
        <taxon>Bacteria</taxon>
        <taxon>Pseudomonadati</taxon>
        <taxon>Pseudomonadota</taxon>
        <taxon>Gammaproteobacteria</taxon>
        <taxon>Chromatiales</taxon>
        <taxon>Chromatiaceae</taxon>
        <taxon>Thiorhodovibrio</taxon>
    </lineage>
</organism>
<dbReference type="eggNOG" id="COG1639">
    <property type="taxonomic scope" value="Bacteria"/>
</dbReference>
<gene>
    <name evidence="2" type="ORF">Thi970DRAFT_02990</name>
</gene>
<dbReference type="PROSITE" id="PS51833">
    <property type="entry name" value="HDOD"/>
    <property type="match status" value="1"/>
</dbReference>
<dbReference type="SUPFAM" id="SSF109604">
    <property type="entry name" value="HD-domain/PDEase-like"/>
    <property type="match status" value="1"/>
</dbReference>
<dbReference type="AlphaFoldDB" id="H8Z2L8"/>
<reference evidence="2 3" key="2">
    <citation type="submission" date="2011-11" db="EMBL/GenBank/DDBJ databases">
        <authorList>
            <consortium name="US DOE Joint Genome Institute"/>
            <person name="Lucas S."/>
            <person name="Han J."/>
            <person name="Lapidus A."/>
            <person name="Cheng J.-F."/>
            <person name="Goodwin L."/>
            <person name="Pitluck S."/>
            <person name="Peters L."/>
            <person name="Ovchinnikova G."/>
            <person name="Zhang X."/>
            <person name="Detter J.C."/>
            <person name="Han C."/>
            <person name="Tapia R."/>
            <person name="Land M."/>
            <person name="Hauser L."/>
            <person name="Kyrpides N."/>
            <person name="Ivanova N."/>
            <person name="Pagani I."/>
            <person name="Vogl K."/>
            <person name="Liu Z."/>
            <person name="Overmann J."/>
            <person name="Frigaard N.-U."/>
            <person name="Bryant D."/>
            <person name="Woyke T."/>
        </authorList>
    </citation>
    <scope>NUCLEOTIDE SEQUENCE [LARGE SCALE GENOMIC DNA]</scope>
    <source>
        <strain evidence="2 3">970</strain>
    </source>
</reference>
<reference evidence="3" key="1">
    <citation type="submission" date="2011-06" db="EMBL/GenBank/DDBJ databases">
        <authorList>
            <consortium name="US DOE Joint Genome Institute (JGI-PGF)"/>
            <person name="Lucas S."/>
            <person name="Han J."/>
            <person name="Lapidus A."/>
            <person name="Cheng J.-F."/>
            <person name="Goodwin L."/>
            <person name="Pitluck S."/>
            <person name="Peters L."/>
            <person name="Land M.L."/>
            <person name="Hauser L."/>
            <person name="Vogl K."/>
            <person name="Liu Z."/>
            <person name="Overmann J."/>
            <person name="Frigaard N.-U."/>
            <person name="Bryant D.A."/>
            <person name="Woyke T.J."/>
        </authorList>
    </citation>
    <scope>NUCLEOTIDE SEQUENCE [LARGE SCALE GENOMIC DNA]</scope>
    <source>
        <strain evidence="3">970</strain>
    </source>
</reference>